<evidence type="ECO:0000313" key="2">
    <source>
        <dbReference type="Proteomes" id="UP000828251"/>
    </source>
</evidence>
<dbReference type="EMBL" id="JAIQCV010000006">
    <property type="protein sequence ID" value="KAH1090890.1"/>
    <property type="molecule type" value="Genomic_DNA"/>
</dbReference>
<proteinExistence type="predicted"/>
<gene>
    <name evidence="1" type="ORF">J1N35_018147</name>
</gene>
<protein>
    <submittedName>
        <fullName evidence="1">Uncharacterized protein</fullName>
    </submittedName>
</protein>
<dbReference type="AlphaFoldDB" id="A0A9D3VQD6"/>
<dbReference type="Proteomes" id="UP000828251">
    <property type="component" value="Unassembled WGS sequence"/>
</dbReference>
<reference evidence="1 2" key="1">
    <citation type="journal article" date="2021" name="Plant Biotechnol. J.">
        <title>Multi-omics assisted identification of the key and species-specific regulatory components of drought-tolerant mechanisms in Gossypium stocksii.</title>
        <authorList>
            <person name="Yu D."/>
            <person name="Ke L."/>
            <person name="Zhang D."/>
            <person name="Wu Y."/>
            <person name="Sun Y."/>
            <person name="Mei J."/>
            <person name="Sun J."/>
            <person name="Sun Y."/>
        </authorList>
    </citation>
    <scope>NUCLEOTIDE SEQUENCE [LARGE SCALE GENOMIC DNA]</scope>
    <source>
        <strain evidence="2">cv. E1</strain>
        <tissue evidence="1">Leaf</tissue>
    </source>
</reference>
<organism evidence="1 2">
    <name type="scientific">Gossypium stocksii</name>
    <dbReference type="NCBI Taxonomy" id="47602"/>
    <lineage>
        <taxon>Eukaryota</taxon>
        <taxon>Viridiplantae</taxon>
        <taxon>Streptophyta</taxon>
        <taxon>Embryophyta</taxon>
        <taxon>Tracheophyta</taxon>
        <taxon>Spermatophyta</taxon>
        <taxon>Magnoliopsida</taxon>
        <taxon>eudicotyledons</taxon>
        <taxon>Gunneridae</taxon>
        <taxon>Pentapetalae</taxon>
        <taxon>rosids</taxon>
        <taxon>malvids</taxon>
        <taxon>Malvales</taxon>
        <taxon>Malvaceae</taxon>
        <taxon>Malvoideae</taxon>
        <taxon>Gossypium</taxon>
    </lineage>
</organism>
<name>A0A9D3VQD6_9ROSI</name>
<sequence length="170" mass="18562">MRVDQGDQDARQVNADAFGICSQSPTVERVPRVAVNRGTLADKREASTSQQLSTLKRIDEEAEVVEVGSLDSSKYSAVTFFGDKNGQNYPLPLNNSLVSVPVGLSRSTNGNRFKGWNSISKHNKSLQGSNIRFKAGGSHRVSLKKSMKFLAESISALSKCSLDRLFLRAV</sequence>
<comment type="caution">
    <text evidence="1">The sequence shown here is derived from an EMBL/GenBank/DDBJ whole genome shotgun (WGS) entry which is preliminary data.</text>
</comment>
<evidence type="ECO:0000313" key="1">
    <source>
        <dbReference type="EMBL" id="KAH1090890.1"/>
    </source>
</evidence>
<accession>A0A9D3VQD6</accession>
<keyword evidence="2" id="KW-1185">Reference proteome</keyword>